<dbReference type="EMBL" id="BSUK01000001">
    <property type="protein sequence ID" value="GMA24666.1"/>
    <property type="molecule type" value="Genomic_DNA"/>
</dbReference>
<dbReference type="Pfam" id="PF01243">
    <property type="entry name" value="PNPOx_N"/>
    <property type="match status" value="1"/>
</dbReference>
<dbReference type="PANTHER" id="PTHR35176:SF6">
    <property type="entry name" value="HEME OXYGENASE HI_0854-RELATED"/>
    <property type="match status" value="1"/>
</dbReference>
<evidence type="ECO:0000313" key="4">
    <source>
        <dbReference type="Proteomes" id="UP001157091"/>
    </source>
</evidence>
<name>A0ABQ6I1V5_9MICO</name>
<protein>
    <recommendedName>
        <fullName evidence="2">Pyridoxamine 5'-phosphate oxidase N-terminal domain-containing protein</fullName>
    </recommendedName>
</protein>
<evidence type="ECO:0000256" key="1">
    <source>
        <dbReference type="ARBA" id="ARBA00023002"/>
    </source>
</evidence>
<dbReference type="PANTHER" id="PTHR35176">
    <property type="entry name" value="HEME OXYGENASE HI_0854-RELATED"/>
    <property type="match status" value="1"/>
</dbReference>
<dbReference type="InterPro" id="IPR011576">
    <property type="entry name" value="Pyridox_Oxase_N"/>
</dbReference>
<dbReference type="InterPro" id="IPR019920">
    <property type="entry name" value="F420-binding_dom_put"/>
</dbReference>
<evidence type="ECO:0000259" key="2">
    <source>
        <dbReference type="Pfam" id="PF01243"/>
    </source>
</evidence>
<keyword evidence="1" id="KW-0560">Oxidoreductase</keyword>
<dbReference type="RefSeq" id="WP_284293411.1">
    <property type="nucleotide sequence ID" value="NZ_BSUK01000001.1"/>
</dbReference>
<dbReference type="NCBIfam" id="TIGR03618">
    <property type="entry name" value="Rv1155_F420"/>
    <property type="match status" value="1"/>
</dbReference>
<reference evidence="4" key="1">
    <citation type="journal article" date="2019" name="Int. J. Syst. Evol. Microbiol.">
        <title>The Global Catalogue of Microorganisms (GCM) 10K type strain sequencing project: providing services to taxonomists for standard genome sequencing and annotation.</title>
        <authorList>
            <consortium name="The Broad Institute Genomics Platform"/>
            <consortium name="The Broad Institute Genome Sequencing Center for Infectious Disease"/>
            <person name="Wu L."/>
            <person name="Ma J."/>
        </authorList>
    </citation>
    <scope>NUCLEOTIDE SEQUENCE [LARGE SCALE GENOMIC DNA]</scope>
    <source>
        <strain evidence="4">NBRC 106348</strain>
    </source>
</reference>
<feature type="domain" description="Pyridoxamine 5'-phosphate oxidase N-terminal" evidence="2">
    <location>
        <begin position="11"/>
        <end position="133"/>
    </location>
</feature>
<dbReference type="Gene3D" id="2.30.110.10">
    <property type="entry name" value="Electron Transport, Fmn-binding Protein, Chain A"/>
    <property type="match status" value="1"/>
</dbReference>
<dbReference type="InterPro" id="IPR012349">
    <property type="entry name" value="Split_barrel_FMN-bd"/>
</dbReference>
<accession>A0ABQ6I1V5</accession>
<dbReference type="InterPro" id="IPR052019">
    <property type="entry name" value="F420H2_bilvrd_red/Heme_oxyg"/>
</dbReference>
<dbReference type="SUPFAM" id="SSF50475">
    <property type="entry name" value="FMN-binding split barrel"/>
    <property type="match status" value="1"/>
</dbReference>
<dbReference type="Proteomes" id="UP001157091">
    <property type="component" value="Unassembled WGS sequence"/>
</dbReference>
<gene>
    <name evidence="3" type="ORF">GCM10025864_24250</name>
</gene>
<comment type="caution">
    <text evidence="3">The sequence shown here is derived from an EMBL/GenBank/DDBJ whole genome shotgun (WGS) entry which is preliminary data.</text>
</comment>
<proteinExistence type="predicted"/>
<evidence type="ECO:0000313" key="3">
    <source>
        <dbReference type="EMBL" id="GMA24666.1"/>
    </source>
</evidence>
<keyword evidence="4" id="KW-1185">Reference proteome</keyword>
<sequence>MTQTTTAPALPDDAKALLDAPEHAVIATIDPDGRPQLSVVWVARDGDDVLVSTVRGRRKADNLERDPRATVLVYPRDEPHRYLEIRGDVTLVDDPDSQLIHDLVRTYTGAERYTGDEGTGNERVIVRVTPRRVVWRV</sequence>
<organism evidence="3 4">
    <name type="scientific">Luteimicrobium album</name>
    <dbReference type="NCBI Taxonomy" id="1054550"/>
    <lineage>
        <taxon>Bacteria</taxon>
        <taxon>Bacillati</taxon>
        <taxon>Actinomycetota</taxon>
        <taxon>Actinomycetes</taxon>
        <taxon>Micrococcales</taxon>
        <taxon>Luteimicrobium</taxon>
    </lineage>
</organism>